<dbReference type="GO" id="GO:0006310">
    <property type="term" value="P:DNA recombination"/>
    <property type="evidence" value="ECO:0007669"/>
    <property type="project" value="InterPro"/>
</dbReference>
<keyword evidence="2" id="KW-0235">DNA replication</keyword>
<evidence type="ECO:0000259" key="8">
    <source>
        <dbReference type="SMART" id="SM00490"/>
    </source>
</evidence>
<dbReference type="SMART" id="SM00490">
    <property type="entry name" value="HELICc"/>
    <property type="match status" value="1"/>
</dbReference>
<dbReference type="SUPFAM" id="SSF52540">
    <property type="entry name" value="P-loop containing nucleoside triphosphate hydrolases"/>
    <property type="match status" value="1"/>
</dbReference>
<dbReference type="GO" id="GO:0046872">
    <property type="term" value="F:metal ion binding"/>
    <property type="evidence" value="ECO:0007669"/>
    <property type="project" value="UniProtKB-KW"/>
</dbReference>
<dbReference type="GO" id="GO:0006269">
    <property type="term" value="P:DNA replication, synthesis of primer"/>
    <property type="evidence" value="ECO:0007669"/>
    <property type="project" value="UniProtKB-KW"/>
</dbReference>
<dbReference type="Pfam" id="PF18074">
    <property type="entry name" value="PriA_C"/>
    <property type="match status" value="1"/>
</dbReference>
<evidence type="ECO:0000313" key="9">
    <source>
        <dbReference type="EMBL" id="MPM96152.1"/>
    </source>
</evidence>
<evidence type="ECO:0000256" key="3">
    <source>
        <dbReference type="ARBA" id="ARBA00022723"/>
    </source>
</evidence>
<feature type="domain" description="Helicase C-terminal" evidence="8">
    <location>
        <begin position="40"/>
        <end position="137"/>
    </location>
</feature>
<keyword evidence="4" id="KW-0547">Nucleotide-binding</keyword>
<dbReference type="GO" id="GO:0043138">
    <property type="term" value="F:3'-5' DNA helicase activity"/>
    <property type="evidence" value="ECO:0007669"/>
    <property type="project" value="TreeGrafter"/>
</dbReference>
<sequence>MVYHKAGNLRCHYCQSSVSPPDVCPSCASRYIRYFGTGTQRLEDELVKIFPHARMIRMDQDTTGGKMAHDRILHSFAQGNYDILLGTQMVAKGHDIKNVTAVGIITADSVLNLPDFRAAERTFSLLTQAAGRAGRGELSGKVVIQTYNPEHYAIEDGAKHDYKAFYDKEIAFRKSLDYPPFSKITKLTITAAGESEVRHKAETVAADLRAALGENSNFIQGPFLATIAKINNSFRMNILIKSLDHSDVNQHILRLNLHIRSDIIIDIDPLNVM</sequence>
<evidence type="ECO:0000256" key="2">
    <source>
        <dbReference type="ARBA" id="ARBA00022705"/>
    </source>
</evidence>
<keyword evidence="5" id="KW-0862">Zinc</keyword>
<protein>
    <submittedName>
        <fullName evidence="9">Primosomal protein N</fullName>
        <ecNumber evidence="9">3.6.4.-</ecNumber>
    </submittedName>
</protein>
<keyword evidence="7" id="KW-0238">DNA-binding</keyword>
<evidence type="ECO:0000256" key="1">
    <source>
        <dbReference type="ARBA" id="ARBA00022515"/>
    </source>
</evidence>
<comment type="caution">
    <text evidence="9">The sequence shown here is derived from an EMBL/GenBank/DDBJ whole genome shotgun (WGS) entry which is preliminary data.</text>
</comment>
<dbReference type="NCBIfam" id="TIGR00595">
    <property type="entry name" value="priA"/>
    <property type="match status" value="1"/>
</dbReference>
<dbReference type="EMBL" id="VSSQ01042556">
    <property type="protein sequence ID" value="MPM96152.1"/>
    <property type="molecule type" value="Genomic_DNA"/>
</dbReference>
<evidence type="ECO:0000256" key="6">
    <source>
        <dbReference type="ARBA" id="ARBA00022840"/>
    </source>
</evidence>
<keyword evidence="3" id="KW-0479">Metal-binding</keyword>
<dbReference type="InterPro" id="IPR027417">
    <property type="entry name" value="P-loop_NTPase"/>
</dbReference>
<keyword evidence="6" id="KW-0067">ATP-binding</keyword>
<accession>A0A645E6G7</accession>
<dbReference type="GO" id="GO:1990077">
    <property type="term" value="C:primosome complex"/>
    <property type="evidence" value="ECO:0007669"/>
    <property type="project" value="UniProtKB-KW"/>
</dbReference>
<dbReference type="PANTHER" id="PTHR30580:SF0">
    <property type="entry name" value="PRIMOSOMAL PROTEIN N"/>
    <property type="match status" value="1"/>
</dbReference>
<dbReference type="GO" id="GO:0006270">
    <property type="term" value="P:DNA replication initiation"/>
    <property type="evidence" value="ECO:0007669"/>
    <property type="project" value="TreeGrafter"/>
</dbReference>
<dbReference type="GO" id="GO:0005524">
    <property type="term" value="F:ATP binding"/>
    <property type="evidence" value="ECO:0007669"/>
    <property type="project" value="UniProtKB-KW"/>
</dbReference>
<dbReference type="Pfam" id="PF00271">
    <property type="entry name" value="Helicase_C"/>
    <property type="match status" value="1"/>
</dbReference>
<dbReference type="InterPro" id="IPR001650">
    <property type="entry name" value="Helicase_C-like"/>
</dbReference>
<dbReference type="GO" id="GO:0006302">
    <property type="term" value="P:double-strand break repair"/>
    <property type="evidence" value="ECO:0007669"/>
    <property type="project" value="InterPro"/>
</dbReference>
<evidence type="ECO:0000256" key="4">
    <source>
        <dbReference type="ARBA" id="ARBA00022741"/>
    </source>
</evidence>
<organism evidence="9">
    <name type="scientific">bioreactor metagenome</name>
    <dbReference type="NCBI Taxonomy" id="1076179"/>
    <lineage>
        <taxon>unclassified sequences</taxon>
        <taxon>metagenomes</taxon>
        <taxon>ecological metagenomes</taxon>
    </lineage>
</organism>
<keyword evidence="1" id="KW-0639">Primosome</keyword>
<dbReference type="InterPro" id="IPR041236">
    <property type="entry name" value="PriA_C"/>
</dbReference>
<dbReference type="GO" id="GO:0003677">
    <property type="term" value="F:DNA binding"/>
    <property type="evidence" value="ECO:0007669"/>
    <property type="project" value="UniProtKB-KW"/>
</dbReference>
<name>A0A645E6G7_9ZZZZ</name>
<keyword evidence="9" id="KW-0378">Hydrolase</keyword>
<dbReference type="AlphaFoldDB" id="A0A645E6G7"/>
<dbReference type="GO" id="GO:0016787">
    <property type="term" value="F:hydrolase activity"/>
    <property type="evidence" value="ECO:0007669"/>
    <property type="project" value="UniProtKB-KW"/>
</dbReference>
<dbReference type="PANTHER" id="PTHR30580">
    <property type="entry name" value="PRIMOSOMAL PROTEIN N"/>
    <property type="match status" value="1"/>
</dbReference>
<evidence type="ECO:0000256" key="7">
    <source>
        <dbReference type="ARBA" id="ARBA00023125"/>
    </source>
</evidence>
<reference evidence="9" key="1">
    <citation type="submission" date="2019-08" db="EMBL/GenBank/DDBJ databases">
        <authorList>
            <person name="Kucharzyk K."/>
            <person name="Murdoch R.W."/>
            <person name="Higgins S."/>
            <person name="Loffler F."/>
        </authorList>
    </citation>
    <scope>NUCLEOTIDE SEQUENCE</scope>
</reference>
<proteinExistence type="predicted"/>
<dbReference type="EC" id="3.6.4.-" evidence="9"/>
<gene>
    <name evidence="9" type="primary">priA_36</name>
    <name evidence="9" type="ORF">SDC9_143309</name>
</gene>
<dbReference type="Gene3D" id="3.40.50.300">
    <property type="entry name" value="P-loop containing nucleotide triphosphate hydrolases"/>
    <property type="match status" value="1"/>
</dbReference>
<evidence type="ECO:0000256" key="5">
    <source>
        <dbReference type="ARBA" id="ARBA00022833"/>
    </source>
</evidence>
<dbReference type="InterPro" id="IPR005259">
    <property type="entry name" value="PriA"/>
</dbReference>